<dbReference type="InterPro" id="IPR003338">
    <property type="entry name" value="CDC4_N-term_subdom"/>
</dbReference>
<dbReference type="Gene3D" id="3.40.50.300">
    <property type="entry name" value="P-loop containing nucleotide triphosphate hydrolases"/>
    <property type="match status" value="2"/>
</dbReference>
<dbReference type="AlphaFoldDB" id="I0LD06"/>
<dbReference type="GO" id="GO:0005524">
    <property type="term" value="F:ATP binding"/>
    <property type="evidence" value="ECO:0007669"/>
    <property type="project" value="UniProtKB-KW"/>
</dbReference>
<keyword evidence="3 4" id="KW-0067">ATP-binding</keyword>
<dbReference type="OrthoDB" id="9809379at2"/>
<dbReference type="EC" id="3.6.1.3" evidence="9"/>
<dbReference type="PROSITE" id="PS00674">
    <property type="entry name" value="AAA"/>
    <property type="match status" value="1"/>
</dbReference>
<comment type="similarity">
    <text evidence="4">Belongs to the AAA ATPase family.</text>
</comment>
<proteinExistence type="inferred from homology"/>
<accession>I0LD06</accession>
<dbReference type="eggNOG" id="COG1222">
    <property type="taxonomic scope" value="Bacteria"/>
</dbReference>
<dbReference type="SMART" id="SM01073">
    <property type="entry name" value="CDC48_N"/>
    <property type="match status" value="1"/>
</dbReference>
<dbReference type="InterPro" id="IPR003593">
    <property type="entry name" value="AAA+_ATPase"/>
</dbReference>
<dbReference type="InterPro" id="IPR004201">
    <property type="entry name" value="Cdc48_dom2"/>
</dbReference>
<dbReference type="SUPFAM" id="SSF50692">
    <property type="entry name" value="ADC-like"/>
    <property type="match status" value="1"/>
</dbReference>
<feature type="compositionally biased region" description="Low complexity" evidence="5">
    <location>
        <begin position="203"/>
        <end position="213"/>
    </location>
</feature>
<dbReference type="GO" id="GO:0016887">
    <property type="term" value="F:ATP hydrolysis activity"/>
    <property type="evidence" value="ECO:0007669"/>
    <property type="project" value="InterPro"/>
</dbReference>
<comment type="caution">
    <text evidence="9">The sequence shown here is derived from an EMBL/GenBank/DDBJ whole genome shotgun (WGS) entry which is preliminary data.</text>
</comment>
<evidence type="ECO:0000256" key="4">
    <source>
        <dbReference type="RuleBase" id="RU003651"/>
    </source>
</evidence>
<dbReference type="GO" id="GO:0005737">
    <property type="term" value="C:cytoplasm"/>
    <property type="evidence" value="ECO:0007669"/>
    <property type="project" value="UniProtKB-ARBA"/>
</dbReference>
<reference evidence="10" key="1">
    <citation type="journal article" date="2012" name="J. Bacteriol.">
        <title>Genome Sequence of Micromonospora lupini Lupac 08, Isolated from Root Nodules of Lupinus angustifolius.</title>
        <authorList>
            <person name="Alonso-Vega P."/>
            <person name="Normand P."/>
            <person name="Bacigalupe R."/>
            <person name="Pujic P."/>
            <person name="Lajus A."/>
            <person name="Vallenet D."/>
            <person name="Carro L."/>
            <person name="Coll P."/>
            <person name="Trujillo M.E."/>
        </authorList>
    </citation>
    <scope>NUCLEOTIDE SEQUENCE [LARGE SCALE GENOMIC DNA]</scope>
    <source>
        <strain evidence="10">Lupac 08</strain>
    </source>
</reference>
<dbReference type="FunFam" id="3.40.50.300:FF:000018">
    <property type="entry name" value="Cell division control 48"/>
    <property type="match status" value="1"/>
</dbReference>
<name>I0LD06_9ACTN</name>
<dbReference type="RefSeq" id="WP_007465870.1">
    <property type="nucleotide sequence ID" value="NZ_HF570108.1"/>
</dbReference>
<dbReference type="Proteomes" id="UP000003448">
    <property type="component" value="Unassembled WGS sequence"/>
</dbReference>
<sequence>MAQPDLTLTASLRPAALDARRGIVRLHPEALTALGLRPGDPVRLAGRRETAGIVAAAGGGASSALLYADDLTLGNLGLRDGASVRVSPLPLIPACRVTLTGPVEVAAAVSPEMLRLALLGKVVTAGDDVSLLPQDVLPDASTRSLVEAARRSLATTVGFAWTSTLLTVVAVDPSAGSLVTMDTVVAWEHGPATHGEPVPARPPGTTGAAPATDATDDAPDAPDVDELPGLRAQAEELTELFDLGFHHREVLGRLGTTISLGVLLSGPAGSGKSALVRAVAARVGARVHPLWAPEVAALTNQAAADRLRAAATAVREGGPAVLLVTDVEALAPADEPGPLATVFRQVLAETVRAGVAVVCTTGRPESVDPALRAPDLLSLRISVPLPDPALRREQLTVLTRQVPLADDVRLDEVAGRTPGFVAADLAALVREAGVRAALRQKSARTPTVSMADFTAALEVVRPTTMAASTLELASVTLDDVGGLAEVKQTLTESVLWPLTYPDTFARLGVQPPRGVLLYGPPGCGKTYLVTALAGSGRANVLSVKGAELLSKWVGESERAVRELFRRAREAAPTLIFLDEVDALAPVRGQATDGGTTDRVVAALLTELDGAETLRNVVVIAATNRPDLVDPALLRPGRLGRLVYVPPPDGPARAEILRAASRHVPLAPDVDLAALGAELTGFSAADCAAVVREAALAAMRESLAAATVTAAHVAVARERVRPSLDPAQVAWLAAYAAGRD</sequence>
<keyword evidence="1" id="KW-0677">Repeat</keyword>
<dbReference type="SMART" id="SM01072">
    <property type="entry name" value="CDC48_2"/>
    <property type="match status" value="1"/>
</dbReference>
<evidence type="ECO:0000259" key="6">
    <source>
        <dbReference type="SMART" id="SM00382"/>
    </source>
</evidence>
<dbReference type="PANTHER" id="PTHR23077">
    <property type="entry name" value="AAA-FAMILY ATPASE"/>
    <property type="match status" value="1"/>
</dbReference>
<dbReference type="InterPro" id="IPR050168">
    <property type="entry name" value="AAA_ATPase_domain"/>
</dbReference>
<dbReference type="SUPFAM" id="SSF52540">
    <property type="entry name" value="P-loop containing nucleoside triphosphate hydrolases"/>
    <property type="match status" value="2"/>
</dbReference>
<dbReference type="SMART" id="SM00382">
    <property type="entry name" value="AAA"/>
    <property type="match status" value="2"/>
</dbReference>
<organism evidence="9 10">
    <name type="scientific">Micromonospora lupini str. Lupac 08</name>
    <dbReference type="NCBI Taxonomy" id="1150864"/>
    <lineage>
        <taxon>Bacteria</taxon>
        <taxon>Bacillati</taxon>
        <taxon>Actinomycetota</taxon>
        <taxon>Actinomycetes</taxon>
        <taxon>Micromonosporales</taxon>
        <taxon>Micromonosporaceae</taxon>
        <taxon>Micromonospora</taxon>
    </lineage>
</organism>
<dbReference type="Pfam" id="PF17862">
    <property type="entry name" value="AAA_lid_3"/>
    <property type="match status" value="2"/>
</dbReference>
<dbReference type="CDD" id="cd19511">
    <property type="entry name" value="RecA-like_CDC48_r2-like"/>
    <property type="match status" value="1"/>
</dbReference>
<evidence type="ECO:0000259" key="8">
    <source>
        <dbReference type="SMART" id="SM01073"/>
    </source>
</evidence>
<feature type="region of interest" description="Disordered" evidence="5">
    <location>
        <begin position="190"/>
        <end position="226"/>
    </location>
</feature>
<dbReference type="InterPro" id="IPR003960">
    <property type="entry name" value="ATPase_AAA_CS"/>
</dbReference>
<keyword evidence="10" id="KW-1185">Reference proteome</keyword>
<gene>
    <name evidence="9" type="ORF">MILUP08_46603</name>
</gene>
<evidence type="ECO:0000313" key="10">
    <source>
        <dbReference type="Proteomes" id="UP000003448"/>
    </source>
</evidence>
<evidence type="ECO:0000256" key="2">
    <source>
        <dbReference type="ARBA" id="ARBA00022741"/>
    </source>
</evidence>
<keyword evidence="9" id="KW-0378">Hydrolase</keyword>
<dbReference type="EMBL" id="CAIE01000044">
    <property type="protein sequence ID" value="CCH21703.1"/>
    <property type="molecule type" value="Genomic_DNA"/>
</dbReference>
<feature type="domain" description="CDC48" evidence="7">
    <location>
        <begin position="108"/>
        <end position="194"/>
    </location>
</feature>
<evidence type="ECO:0000256" key="5">
    <source>
        <dbReference type="SAM" id="MobiDB-lite"/>
    </source>
</evidence>
<dbReference type="Gene3D" id="1.10.8.60">
    <property type="match status" value="2"/>
</dbReference>
<feature type="compositionally biased region" description="Acidic residues" evidence="5">
    <location>
        <begin position="214"/>
        <end position="226"/>
    </location>
</feature>
<protein>
    <submittedName>
        <fullName evidence="9">Adenosinetriphosphatase</fullName>
        <ecNumber evidence="9">3.6.1.3</ecNumber>
    </submittedName>
</protein>
<dbReference type="InterPro" id="IPR009010">
    <property type="entry name" value="Asp_de-COase-like_dom_sf"/>
</dbReference>
<dbReference type="InterPro" id="IPR027417">
    <property type="entry name" value="P-loop_NTPase"/>
</dbReference>
<evidence type="ECO:0000259" key="7">
    <source>
        <dbReference type="SMART" id="SM01072"/>
    </source>
</evidence>
<evidence type="ECO:0000256" key="3">
    <source>
        <dbReference type="ARBA" id="ARBA00022840"/>
    </source>
</evidence>
<dbReference type="Gene3D" id="2.40.40.20">
    <property type="match status" value="1"/>
</dbReference>
<dbReference type="InterPro" id="IPR041569">
    <property type="entry name" value="AAA_lid_3"/>
</dbReference>
<evidence type="ECO:0000313" key="9">
    <source>
        <dbReference type="EMBL" id="CCH21703.1"/>
    </source>
</evidence>
<dbReference type="PANTHER" id="PTHR23077:SF171">
    <property type="entry name" value="NUCLEAR VALOSIN-CONTAINING PROTEIN-LIKE"/>
    <property type="match status" value="1"/>
</dbReference>
<feature type="domain" description="AAA+ ATPase" evidence="6">
    <location>
        <begin position="511"/>
        <end position="648"/>
    </location>
</feature>
<dbReference type="Pfam" id="PF00004">
    <property type="entry name" value="AAA"/>
    <property type="match status" value="2"/>
</dbReference>
<dbReference type="STRING" id="1150864.MILUP08_46603"/>
<evidence type="ECO:0000256" key="1">
    <source>
        <dbReference type="ARBA" id="ARBA00022737"/>
    </source>
</evidence>
<feature type="domain" description="CDC48 N-terminal subdomain" evidence="8">
    <location>
        <begin position="7"/>
        <end position="92"/>
    </location>
</feature>
<keyword evidence="2 4" id="KW-0547">Nucleotide-binding</keyword>
<dbReference type="InterPro" id="IPR003959">
    <property type="entry name" value="ATPase_AAA_core"/>
</dbReference>
<feature type="domain" description="AAA+ ATPase" evidence="6">
    <location>
        <begin position="258"/>
        <end position="387"/>
    </location>
</feature>